<feature type="non-terminal residue" evidence="2">
    <location>
        <position position="109"/>
    </location>
</feature>
<reference evidence="2" key="1">
    <citation type="submission" date="2021-02" db="EMBL/GenBank/DDBJ databases">
        <authorList>
            <person name="Nowell W R."/>
        </authorList>
    </citation>
    <scope>NUCLEOTIDE SEQUENCE</scope>
</reference>
<dbReference type="EMBL" id="CAJOAZ010027747">
    <property type="protein sequence ID" value="CAF4411914.1"/>
    <property type="molecule type" value="Genomic_DNA"/>
</dbReference>
<proteinExistence type="predicted"/>
<protein>
    <recommendedName>
        <fullName evidence="1">Acyl-CoA oxidase C-terminal domain-containing protein</fullName>
    </recommendedName>
</protein>
<gene>
    <name evidence="2" type="ORF">OXD698_LOCUS52090</name>
</gene>
<dbReference type="AlphaFoldDB" id="A0A820Q2F4"/>
<dbReference type="Gene3D" id="1.20.140.10">
    <property type="entry name" value="Butyryl-CoA Dehydrogenase, subunit A, domain 3"/>
    <property type="match status" value="1"/>
</dbReference>
<dbReference type="InterPro" id="IPR002655">
    <property type="entry name" value="Acyl-CoA_oxidase_C"/>
</dbReference>
<dbReference type="Proteomes" id="UP000663844">
    <property type="component" value="Unassembled WGS sequence"/>
</dbReference>
<comment type="caution">
    <text evidence="2">The sequence shown here is derived from an EMBL/GenBank/DDBJ whole genome shotgun (WGS) entry which is preliminary data.</text>
</comment>
<dbReference type="InterPro" id="IPR036250">
    <property type="entry name" value="AcylCo_DH-like_C"/>
</dbReference>
<dbReference type="Pfam" id="PF01756">
    <property type="entry name" value="ACOX"/>
    <property type="match status" value="1"/>
</dbReference>
<organism evidence="2 3">
    <name type="scientific">Adineta steineri</name>
    <dbReference type="NCBI Taxonomy" id="433720"/>
    <lineage>
        <taxon>Eukaryota</taxon>
        <taxon>Metazoa</taxon>
        <taxon>Spiralia</taxon>
        <taxon>Gnathifera</taxon>
        <taxon>Rotifera</taxon>
        <taxon>Eurotatoria</taxon>
        <taxon>Bdelloidea</taxon>
        <taxon>Adinetida</taxon>
        <taxon>Adinetidae</taxon>
        <taxon>Adineta</taxon>
    </lineage>
</organism>
<evidence type="ECO:0000313" key="2">
    <source>
        <dbReference type="EMBL" id="CAF4411914.1"/>
    </source>
</evidence>
<evidence type="ECO:0000313" key="3">
    <source>
        <dbReference type="Proteomes" id="UP000663844"/>
    </source>
</evidence>
<dbReference type="GO" id="GO:0005777">
    <property type="term" value="C:peroxisome"/>
    <property type="evidence" value="ECO:0007669"/>
    <property type="project" value="InterPro"/>
</dbReference>
<dbReference type="GO" id="GO:0003997">
    <property type="term" value="F:acyl-CoA oxidase activity"/>
    <property type="evidence" value="ECO:0007669"/>
    <property type="project" value="InterPro"/>
</dbReference>
<evidence type="ECO:0000259" key="1">
    <source>
        <dbReference type="Pfam" id="PF01756"/>
    </source>
</evidence>
<accession>A0A820Q2F4</accession>
<dbReference type="SUPFAM" id="SSF47203">
    <property type="entry name" value="Acyl-CoA dehydrogenase C-terminal domain-like"/>
    <property type="match status" value="1"/>
</dbReference>
<sequence length="109" mass="12973">LLNAVEWVLCYILEKSARKINQLTARNDMSPFDIKNAAQVYHLRTLSIIYIQRTAIVRFSQYIENNDEIDDKCKSVLDKLLIVHVLKFLEENMNLLFEGDYYEEYFSLF</sequence>
<dbReference type="GO" id="GO:0006635">
    <property type="term" value="P:fatty acid beta-oxidation"/>
    <property type="evidence" value="ECO:0007669"/>
    <property type="project" value="InterPro"/>
</dbReference>
<name>A0A820Q2F4_9BILA</name>
<feature type="domain" description="Acyl-CoA oxidase C-terminal" evidence="1">
    <location>
        <begin position="1"/>
        <end position="103"/>
    </location>
</feature>